<dbReference type="GO" id="GO:0010945">
    <property type="term" value="F:coenzyme A diphosphatase activity"/>
    <property type="evidence" value="ECO:0007669"/>
    <property type="project" value="InterPro"/>
</dbReference>
<feature type="non-terminal residue" evidence="9">
    <location>
        <position position="80"/>
    </location>
</feature>
<comment type="similarity">
    <text evidence="3">Belongs to the Nudix hydrolase family. PCD1 subfamily.</text>
</comment>
<keyword evidence="7" id="KW-0464">Manganese</keyword>
<keyword evidence="4" id="KW-0479">Metal-binding</keyword>
<feature type="domain" description="Nudix hydrolase" evidence="8">
    <location>
        <begin position="1"/>
        <end position="80"/>
    </location>
</feature>
<sequence length="80" mass="8673">MVAASVLIPIVDRPKGLTVLFTQRSRKLKNHPGQISFPGGRAEKDDKDVVATALRESQEEIGLHPERVNVLGQLGLCLTG</sequence>
<evidence type="ECO:0000256" key="3">
    <source>
        <dbReference type="ARBA" id="ARBA00006506"/>
    </source>
</evidence>
<dbReference type="InterPro" id="IPR000059">
    <property type="entry name" value="NUDIX_hydrolase_NudL_CS"/>
</dbReference>
<keyword evidence="5" id="KW-0378">Hydrolase</keyword>
<evidence type="ECO:0000256" key="5">
    <source>
        <dbReference type="ARBA" id="ARBA00022801"/>
    </source>
</evidence>
<dbReference type="InterPro" id="IPR000086">
    <property type="entry name" value="NUDIX_hydrolase_dom"/>
</dbReference>
<gene>
    <name evidence="9" type="ORF">METZ01_LOCUS303764</name>
</gene>
<organism evidence="9">
    <name type="scientific">marine metagenome</name>
    <dbReference type="NCBI Taxonomy" id="408172"/>
    <lineage>
        <taxon>unclassified sequences</taxon>
        <taxon>metagenomes</taxon>
        <taxon>ecological metagenomes</taxon>
    </lineage>
</organism>
<dbReference type="InterPro" id="IPR045121">
    <property type="entry name" value="CoAse"/>
</dbReference>
<comment type="cofactor">
    <cofactor evidence="1">
        <name>Mn(2+)</name>
        <dbReference type="ChEBI" id="CHEBI:29035"/>
    </cofactor>
</comment>
<dbReference type="GO" id="GO:0030145">
    <property type="term" value="F:manganese ion binding"/>
    <property type="evidence" value="ECO:0007669"/>
    <property type="project" value="InterPro"/>
</dbReference>
<dbReference type="PROSITE" id="PS01293">
    <property type="entry name" value="NUDIX_COA"/>
    <property type="match status" value="1"/>
</dbReference>
<keyword evidence="6" id="KW-0460">Magnesium</keyword>
<reference evidence="9" key="1">
    <citation type="submission" date="2018-05" db="EMBL/GenBank/DDBJ databases">
        <authorList>
            <person name="Lanie J.A."/>
            <person name="Ng W.-L."/>
            <person name="Kazmierczak K.M."/>
            <person name="Andrzejewski T.M."/>
            <person name="Davidsen T.M."/>
            <person name="Wayne K.J."/>
            <person name="Tettelin H."/>
            <person name="Glass J.I."/>
            <person name="Rusch D."/>
            <person name="Podicherti R."/>
            <person name="Tsui H.-C.T."/>
            <person name="Winkler M.E."/>
        </authorList>
    </citation>
    <scope>NUCLEOTIDE SEQUENCE</scope>
</reference>
<evidence type="ECO:0000256" key="7">
    <source>
        <dbReference type="ARBA" id="ARBA00023211"/>
    </source>
</evidence>
<proteinExistence type="inferred from homology"/>
<dbReference type="CDD" id="cd03426">
    <property type="entry name" value="NUDIX_CoAse_Nudt7"/>
    <property type="match status" value="1"/>
</dbReference>
<dbReference type="PANTHER" id="PTHR12992">
    <property type="entry name" value="NUDIX HYDROLASE"/>
    <property type="match status" value="1"/>
</dbReference>
<dbReference type="InterPro" id="IPR015797">
    <property type="entry name" value="NUDIX_hydrolase-like_dom_sf"/>
</dbReference>
<evidence type="ECO:0000259" key="8">
    <source>
        <dbReference type="PROSITE" id="PS51462"/>
    </source>
</evidence>
<evidence type="ECO:0000256" key="2">
    <source>
        <dbReference type="ARBA" id="ARBA00001946"/>
    </source>
</evidence>
<dbReference type="PROSITE" id="PS51462">
    <property type="entry name" value="NUDIX"/>
    <property type="match status" value="1"/>
</dbReference>
<comment type="cofactor">
    <cofactor evidence="2">
        <name>Mg(2+)</name>
        <dbReference type="ChEBI" id="CHEBI:18420"/>
    </cofactor>
</comment>
<dbReference type="GO" id="GO:0009132">
    <property type="term" value="P:nucleoside diphosphate metabolic process"/>
    <property type="evidence" value="ECO:0007669"/>
    <property type="project" value="InterPro"/>
</dbReference>
<dbReference type="GO" id="GO:0000287">
    <property type="term" value="F:magnesium ion binding"/>
    <property type="evidence" value="ECO:0007669"/>
    <property type="project" value="InterPro"/>
</dbReference>
<dbReference type="PANTHER" id="PTHR12992:SF11">
    <property type="entry name" value="MITOCHONDRIAL COENZYME A DIPHOSPHATASE NUDT8"/>
    <property type="match status" value="1"/>
</dbReference>
<name>A0A382MQP4_9ZZZZ</name>
<evidence type="ECO:0000256" key="4">
    <source>
        <dbReference type="ARBA" id="ARBA00022723"/>
    </source>
</evidence>
<evidence type="ECO:0000256" key="1">
    <source>
        <dbReference type="ARBA" id="ARBA00001936"/>
    </source>
</evidence>
<evidence type="ECO:0000256" key="6">
    <source>
        <dbReference type="ARBA" id="ARBA00022842"/>
    </source>
</evidence>
<dbReference type="Gene3D" id="3.90.79.10">
    <property type="entry name" value="Nucleoside Triphosphate Pyrophosphohydrolase"/>
    <property type="match status" value="1"/>
</dbReference>
<dbReference type="Pfam" id="PF00293">
    <property type="entry name" value="NUDIX"/>
    <property type="match status" value="1"/>
</dbReference>
<accession>A0A382MQP4</accession>
<dbReference type="AlphaFoldDB" id="A0A382MQP4"/>
<protein>
    <recommendedName>
        <fullName evidence="8">Nudix hydrolase domain-containing protein</fullName>
    </recommendedName>
</protein>
<dbReference type="SUPFAM" id="SSF55811">
    <property type="entry name" value="Nudix"/>
    <property type="match status" value="1"/>
</dbReference>
<dbReference type="EMBL" id="UINC01095102">
    <property type="protein sequence ID" value="SVC50910.1"/>
    <property type="molecule type" value="Genomic_DNA"/>
</dbReference>
<evidence type="ECO:0000313" key="9">
    <source>
        <dbReference type="EMBL" id="SVC50910.1"/>
    </source>
</evidence>